<accession>A0A9W6ZPU9</accession>
<organism evidence="11 12">
    <name type="scientific">Triparma laevis f. inornata</name>
    <dbReference type="NCBI Taxonomy" id="1714386"/>
    <lineage>
        <taxon>Eukaryota</taxon>
        <taxon>Sar</taxon>
        <taxon>Stramenopiles</taxon>
        <taxon>Ochrophyta</taxon>
        <taxon>Bolidophyceae</taxon>
        <taxon>Parmales</taxon>
        <taxon>Triparmaceae</taxon>
        <taxon>Triparma</taxon>
    </lineage>
</organism>
<dbReference type="SUPFAM" id="SSF103506">
    <property type="entry name" value="Mitochondrial carrier"/>
    <property type="match status" value="1"/>
</dbReference>
<evidence type="ECO:0000313" key="12">
    <source>
        <dbReference type="Proteomes" id="UP001162640"/>
    </source>
</evidence>
<evidence type="ECO:0000256" key="1">
    <source>
        <dbReference type="ARBA" id="ARBA00004225"/>
    </source>
</evidence>
<evidence type="ECO:0000256" key="9">
    <source>
        <dbReference type="PROSITE-ProRule" id="PRU00282"/>
    </source>
</evidence>
<dbReference type="InterPro" id="IPR023395">
    <property type="entry name" value="MCP_dom_sf"/>
</dbReference>
<evidence type="ECO:0000256" key="3">
    <source>
        <dbReference type="ARBA" id="ARBA00022448"/>
    </source>
</evidence>
<evidence type="ECO:0000313" key="11">
    <source>
        <dbReference type="EMBL" id="GMH56191.1"/>
    </source>
</evidence>
<dbReference type="GO" id="GO:1990575">
    <property type="term" value="P:mitochondrial L-ornithine transmembrane transport"/>
    <property type="evidence" value="ECO:0007669"/>
    <property type="project" value="TreeGrafter"/>
</dbReference>
<dbReference type="GO" id="GO:0031966">
    <property type="term" value="C:mitochondrial membrane"/>
    <property type="evidence" value="ECO:0007669"/>
    <property type="project" value="UniProtKB-SubCell"/>
</dbReference>
<keyword evidence="3 10" id="KW-0813">Transport</keyword>
<name>A0A9W6ZPU9_9STRA</name>
<gene>
    <name evidence="11" type="ORF">TL16_g02079</name>
</gene>
<dbReference type="InterPro" id="IPR018108">
    <property type="entry name" value="MCP_transmembrane"/>
</dbReference>
<dbReference type="EMBL" id="BLQM01000049">
    <property type="protein sequence ID" value="GMH56191.1"/>
    <property type="molecule type" value="Genomic_DNA"/>
</dbReference>
<evidence type="ECO:0000256" key="5">
    <source>
        <dbReference type="ARBA" id="ARBA00022737"/>
    </source>
</evidence>
<dbReference type="InterPro" id="IPR050567">
    <property type="entry name" value="Mitochondrial_Carrier"/>
</dbReference>
<dbReference type="Proteomes" id="UP001162640">
    <property type="component" value="Unassembled WGS sequence"/>
</dbReference>
<evidence type="ECO:0000256" key="4">
    <source>
        <dbReference type="ARBA" id="ARBA00022692"/>
    </source>
</evidence>
<evidence type="ECO:0000256" key="8">
    <source>
        <dbReference type="ARBA" id="ARBA00023136"/>
    </source>
</evidence>
<comment type="subcellular location">
    <subcellularLocation>
        <location evidence="1">Mitochondrion membrane</location>
        <topology evidence="1">Multi-pass membrane protein</topology>
    </subcellularLocation>
</comment>
<comment type="caution">
    <text evidence="11">The sequence shown here is derived from an EMBL/GenBank/DDBJ whole genome shotgun (WGS) entry which is preliminary data.</text>
</comment>
<keyword evidence="4 9" id="KW-0812">Transmembrane</keyword>
<evidence type="ECO:0000256" key="7">
    <source>
        <dbReference type="ARBA" id="ARBA00023128"/>
    </source>
</evidence>
<dbReference type="Pfam" id="PF00153">
    <property type="entry name" value="Mito_carr"/>
    <property type="match status" value="3"/>
</dbReference>
<feature type="repeat" description="Solcar" evidence="9">
    <location>
        <begin position="116"/>
        <end position="199"/>
    </location>
</feature>
<keyword evidence="7" id="KW-0496">Mitochondrion</keyword>
<dbReference type="PANTHER" id="PTHR45624">
    <property type="entry name" value="MITOCHONDRIAL BASIC AMINO ACIDS TRANSPORTER-RELATED"/>
    <property type="match status" value="1"/>
</dbReference>
<keyword evidence="6" id="KW-1133">Transmembrane helix</keyword>
<dbReference type="Gene3D" id="1.50.40.10">
    <property type="entry name" value="Mitochondrial carrier domain"/>
    <property type="match status" value="1"/>
</dbReference>
<evidence type="ECO:0000256" key="10">
    <source>
        <dbReference type="RuleBase" id="RU000488"/>
    </source>
</evidence>
<feature type="repeat" description="Solcar" evidence="9">
    <location>
        <begin position="17"/>
        <end position="94"/>
    </location>
</feature>
<protein>
    <submittedName>
        <fullName evidence="11">Uncharacterized protein</fullName>
    </submittedName>
</protein>
<dbReference type="GO" id="GO:0000064">
    <property type="term" value="F:L-ornithine transmembrane transporter activity"/>
    <property type="evidence" value="ECO:0007669"/>
    <property type="project" value="TreeGrafter"/>
</dbReference>
<dbReference type="PROSITE" id="PS50920">
    <property type="entry name" value="SOLCAR"/>
    <property type="match status" value="3"/>
</dbReference>
<proteinExistence type="inferred from homology"/>
<reference evidence="12" key="1">
    <citation type="journal article" date="2023" name="Commun. Biol.">
        <title>Genome analysis of Parmales, the sister group of diatoms, reveals the evolutionary specialization of diatoms from phago-mixotrophs to photoautotrophs.</title>
        <authorList>
            <person name="Ban H."/>
            <person name="Sato S."/>
            <person name="Yoshikawa S."/>
            <person name="Yamada K."/>
            <person name="Nakamura Y."/>
            <person name="Ichinomiya M."/>
            <person name="Sato N."/>
            <person name="Blanc-Mathieu R."/>
            <person name="Endo H."/>
            <person name="Kuwata A."/>
            <person name="Ogata H."/>
        </authorList>
    </citation>
    <scope>NUCLEOTIDE SEQUENCE [LARGE SCALE GENOMIC DNA]</scope>
</reference>
<dbReference type="PANTHER" id="PTHR45624:SF15">
    <property type="entry name" value="MITOCHONDRIAL ARGININE TRANSPORTER BAC1"/>
    <property type="match status" value="1"/>
</dbReference>
<keyword evidence="8 9" id="KW-0472">Membrane</keyword>
<feature type="repeat" description="Solcar" evidence="9">
    <location>
        <begin position="208"/>
        <end position="295"/>
    </location>
</feature>
<keyword evidence="5" id="KW-0677">Repeat</keyword>
<comment type="similarity">
    <text evidence="2 10">Belongs to the mitochondrial carrier (TC 2.A.29) family.</text>
</comment>
<dbReference type="AlphaFoldDB" id="A0A9W6ZPU9"/>
<evidence type="ECO:0000256" key="6">
    <source>
        <dbReference type="ARBA" id="ARBA00022989"/>
    </source>
</evidence>
<sequence>MADIDLENSPTTVCEVTKDVFSAFVGSIANAYVGQPFDTFKVRQQTTSLSIPKTFTSILSESPSAFWKGVVPTTAGMMFENAMAFGINAHLKRTFPSTLPPVNIGSGGRDELNFVEDISRPMLMGFLTGFASSFVLISSEVIKTQTQIATTKISSWDITKDIVNKRGVKGLFVGMDAQIMRDGPFYAVFFGSYEIFKFSLHKLIPGIAEDVNYFVSGGLAGMMGWAVAMPFDVPKTLVQSNPNGKVFGEYFPKMAEVVRTRGIAGGLYAGLAPTLLRAFPSNAALFLGVEWAKNFFEENVPK</sequence>
<evidence type="ECO:0000256" key="2">
    <source>
        <dbReference type="ARBA" id="ARBA00006375"/>
    </source>
</evidence>